<feature type="compositionally biased region" description="Basic and acidic residues" evidence="1">
    <location>
        <begin position="118"/>
        <end position="141"/>
    </location>
</feature>
<reference evidence="2" key="1">
    <citation type="submission" date="2020-03" db="EMBL/GenBank/DDBJ databases">
        <authorList>
            <person name="Weist P."/>
        </authorList>
    </citation>
    <scope>NUCLEOTIDE SEQUENCE</scope>
</reference>
<feature type="region of interest" description="Disordered" evidence="1">
    <location>
        <begin position="1"/>
        <end position="77"/>
    </location>
</feature>
<evidence type="ECO:0000313" key="2">
    <source>
        <dbReference type="EMBL" id="CAB1442397.1"/>
    </source>
</evidence>
<dbReference type="AlphaFoldDB" id="A0A9N7YS36"/>
<name>A0A9N7YS36_PLEPL</name>
<sequence>MRLRALVRGPPKLLRYRSGGDPRTPLGGRSPGGLAGPSGGLAVTSERPVAAPRFSPPTSPRRSDAVTEPSRGVSFVNTPGVRVEDVVVEDVVGEVEEKEVGDKGEEEGGVVIKQVEEVTGEEKSVEQEGGDSGRRGGEAAEGRMVWSEQVEEEEMEEESIKEKKTVKRIQRPRGGQGSGLAVTSQCGVLLAARRKKYLHTSRA</sequence>
<organism evidence="2 3">
    <name type="scientific">Pleuronectes platessa</name>
    <name type="common">European plaice</name>
    <dbReference type="NCBI Taxonomy" id="8262"/>
    <lineage>
        <taxon>Eukaryota</taxon>
        <taxon>Metazoa</taxon>
        <taxon>Chordata</taxon>
        <taxon>Craniata</taxon>
        <taxon>Vertebrata</taxon>
        <taxon>Euteleostomi</taxon>
        <taxon>Actinopterygii</taxon>
        <taxon>Neopterygii</taxon>
        <taxon>Teleostei</taxon>
        <taxon>Neoteleostei</taxon>
        <taxon>Acanthomorphata</taxon>
        <taxon>Carangaria</taxon>
        <taxon>Pleuronectiformes</taxon>
        <taxon>Pleuronectoidei</taxon>
        <taxon>Pleuronectidae</taxon>
        <taxon>Pleuronectes</taxon>
    </lineage>
</organism>
<comment type="caution">
    <text evidence="2">The sequence shown here is derived from an EMBL/GenBank/DDBJ whole genome shotgun (WGS) entry which is preliminary data.</text>
</comment>
<evidence type="ECO:0000256" key="1">
    <source>
        <dbReference type="SAM" id="MobiDB-lite"/>
    </source>
</evidence>
<feature type="non-terminal residue" evidence="2">
    <location>
        <position position="203"/>
    </location>
</feature>
<gene>
    <name evidence="2" type="ORF">PLEPLA_LOCUS30068</name>
</gene>
<dbReference type="Proteomes" id="UP001153269">
    <property type="component" value="Unassembled WGS sequence"/>
</dbReference>
<feature type="region of interest" description="Disordered" evidence="1">
    <location>
        <begin position="118"/>
        <end position="182"/>
    </location>
</feature>
<keyword evidence="3" id="KW-1185">Reference proteome</keyword>
<proteinExistence type="predicted"/>
<protein>
    <submittedName>
        <fullName evidence="2">Uncharacterized protein</fullName>
    </submittedName>
</protein>
<accession>A0A9N7YS36</accession>
<evidence type="ECO:0000313" key="3">
    <source>
        <dbReference type="Proteomes" id="UP001153269"/>
    </source>
</evidence>
<feature type="compositionally biased region" description="Gly residues" evidence="1">
    <location>
        <begin position="29"/>
        <end position="39"/>
    </location>
</feature>
<dbReference type="EMBL" id="CADEAL010002836">
    <property type="protein sequence ID" value="CAB1442397.1"/>
    <property type="molecule type" value="Genomic_DNA"/>
</dbReference>